<organism evidence="7 8">
    <name type="scientific">Paenibacillus shirakamiensis</name>
    <dbReference type="NCBI Taxonomy" id="1265935"/>
    <lineage>
        <taxon>Bacteria</taxon>
        <taxon>Bacillati</taxon>
        <taxon>Bacillota</taxon>
        <taxon>Bacilli</taxon>
        <taxon>Bacillales</taxon>
        <taxon>Paenibacillaceae</taxon>
        <taxon>Paenibacillus</taxon>
    </lineage>
</organism>
<feature type="transmembrane region" description="Helical" evidence="6">
    <location>
        <begin position="117"/>
        <end position="139"/>
    </location>
</feature>
<feature type="transmembrane region" description="Helical" evidence="6">
    <location>
        <begin position="44"/>
        <end position="63"/>
    </location>
</feature>
<reference evidence="7 8" key="1">
    <citation type="submission" date="2021-03" db="EMBL/GenBank/DDBJ databases">
        <title>Genomic Encyclopedia of Type Strains, Phase IV (KMG-IV): sequencing the most valuable type-strain genomes for metagenomic binning, comparative biology and taxonomic classification.</title>
        <authorList>
            <person name="Goeker M."/>
        </authorList>
    </citation>
    <scope>NUCLEOTIDE SEQUENCE [LARGE SCALE GENOMIC DNA]</scope>
    <source>
        <strain evidence="7 8">DSM 26806</strain>
    </source>
</reference>
<protein>
    <submittedName>
        <fullName evidence="7">Membrane protein</fullName>
    </submittedName>
</protein>
<comment type="caution">
    <text evidence="7">The sequence shown here is derived from an EMBL/GenBank/DDBJ whole genome shotgun (WGS) entry which is preliminary data.</text>
</comment>
<sequence length="256" mass="28856">MNHVHALSSVFSLNIVIFIIAIVLYITAALITNRTYRSWPRSRYFFWIAGVLITALPIIGPLANLAHLDFKAHMVGHLLLGMLAPLLLVLAAPMTLIMRTLPLALARQLSRILKSKLIRFLSDPLIAAFLNIGGLYILYLTDLYMWMQQSMLLHSIVYLHVFFAGYLFTISMIYIDQPAHRTSYVYRAVVFVFALASHGILAKYLYVHPPTGVPSSQSESGSILMYYGGDAIEIVIITILCYQWFRATRPSFAEGI</sequence>
<dbReference type="EMBL" id="JAGGLD010000004">
    <property type="protein sequence ID" value="MBP2001534.1"/>
    <property type="molecule type" value="Genomic_DNA"/>
</dbReference>
<keyword evidence="5 6" id="KW-0472">Membrane</keyword>
<feature type="transmembrane region" description="Helical" evidence="6">
    <location>
        <begin position="184"/>
        <end position="206"/>
    </location>
</feature>
<evidence type="ECO:0000256" key="4">
    <source>
        <dbReference type="ARBA" id="ARBA00022989"/>
    </source>
</evidence>
<feature type="transmembrane region" description="Helical" evidence="6">
    <location>
        <begin position="75"/>
        <end position="97"/>
    </location>
</feature>
<keyword evidence="2" id="KW-1003">Cell membrane</keyword>
<dbReference type="Pfam" id="PF09678">
    <property type="entry name" value="Caa3_CtaG"/>
    <property type="match status" value="1"/>
</dbReference>
<evidence type="ECO:0000256" key="6">
    <source>
        <dbReference type="SAM" id="Phobius"/>
    </source>
</evidence>
<gene>
    <name evidence="7" type="ORF">J2Z69_002579</name>
</gene>
<feature type="transmembrane region" description="Helical" evidence="6">
    <location>
        <begin position="6"/>
        <end position="32"/>
    </location>
</feature>
<evidence type="ECO:0000313" key="8">
    <source>
        <dbReference type="Proteomes" id="UP001519288"/>
    </source>
</evidence>
<comment type="subcellular location">
    <subcellularLocation>
        <location evidence="1">Cell membrane</location>
        <topology evidence="1">Multi-pass membrane protein</topology>
    </subcellularLocation>
</comment>
<dbReference type="Proteomes" id="UP001519288">
    <property type="component" value="Unassembled WGS sequence"/>
</dbReference>
<feature type="transmembrane region" description="Helical" evidence="6">
    <location>
        <begin position="226"/>
        <end position="245"/>
    </location>
</feature>
<dbReference type="InterPro" id="IPR019108">
    <property type="entry name" value="Caa3_assmbl_CtaG-rel"/>
</dbReference>
<keyword evidence="3 6" id="KW-0812">Transmembrane</keyword>
<evidence type="ECO:0000256" key="1">
    <source>
        <dbReference type="ARBA" id="ARBA00004651"/>
    </source>
</evidence>
<name>A0ABS4JII8_9BACL</name>
<feature type="transmembrane region" description="Helical" evidence="6">
    <location>
        <begin position="151"/>
        <end position="175"/>
    </location>
</feature>
<evidence type="ECO:0000313" key="7">
    <source>
        <dbReference type="EMBL" id="MBP2001534.1"/>
    </source>
</evidence>
<keyword evidence="8" id="KW-1185">Reference proteome</keyword>
<accession>A0ABS4JII8</accession>
<evidence type="ECO:0000256" key="5">
    <source>
        <dbReference type="ARBA" id="ARBA00023136"/>
    </source>
</evidence>
<evidence type="ECO:0000256" key="2">
    <source>
        <dbReference type="ARBA" id="ARBA00022475"/>
    </source>
</evidence>
<dbReference type="RefSeq" id="WP_209863047.1">
    <property type="nucleotide sequence ID" value="NZ_JAGGLD010000004.1"/>
</dbReference>
<keyword evidence="4 6" id="KW-1133">Transmembrane helix</keyword>
<evidence type="ECO:0000256" key="3">
    <source>
        <dbReference type="ARBA" id="ARBA00022692"/>
    </source>
</evidence>
<proteinExistence type="predicted"/>